<keyword evidence="2" id="KW-0238">DNA-binding</keyword>
<dbReference type="InterPro" id="IPR011991">
    <property type="entry name" value="ArsR-like_HTH"/>
</dbReference>
<dbReference type="SMART" id="SM00344">
    <property type="entry name" value="HTH_ASNC"/>
    <property type="match status" value="1"/>
</dbReference>
<dbReference type="PANTHER" id="PTHR30154">
    <property type="entry name" value="LEUCINE-RESPONSIVE REGULATORY PROTEIN"/>
    <property type="match status" value="1"/>
</dbReference>
<dbReference type="Pfam" id="PF01037">
    <property type="entry name" value="AsnC_trans_reg"/>
    <property type="match status" value="1"/>
</dbReference>
<dbReference type="SUPFAM" id="SSF54909">
    <property type="entry name" value="Dimeric alpha+beta barrel"/>
    <property type="match status" value="1"/>
</dbReference>
<evidence type="ECO:0000256" key="2">
    <source>
        <dbReference type="ARBA" id="ARBA00023125"/>
    </source>
</evidence>
<feature type="domain" description="HTH asnC-type" evidence="4">
    <location>
        <begin position="5"/>
        <end position="66"/>
    </location>
</feature>
<dbReference type="Pfam" id="PF13412">
    <property type="entry name" value="HTH_24"/>
    <property type="match status" value="1"/>
</dbReference>
<protein>
    <submittedName>
        <fullName evidence="5">AsnC family transcriptional regulator</fullName>
    </submittedName>
</protein>
<dbReference type="CDD" id="cd00090">
    <property type="entry name" value="HTH_ARSR"/>
    <property type="match status" value="1"/>
</dbReference>
<reference evidence="5" key="2">
    <citation type="submission" date="2020-09" db="EMBL/GenBank/DDBJ databases">
        <authorList>
            <person name="Sun Q."/>
            <person name="Zhou Y."/>
        </authorList>
    </citation>
    <scope>NUCLEOTIDE SEQUENCE</scope>
    <source>
        <strain evidence="5">CGMCC 1.15448</strain>
    </source>
</reference>
<dbReference type="RefSeq" id="WP_188932499.1">
    <property type="nucleotide sequence ID" value="NZ_BMJC01000003.1"/>
</dbReference>
<evidence type="ECO:0000313" key="6">
    <source>
        <dbReference type="Proteomes" id="UP000607559"/>
    </source>
</evidence>
<dbReference type="InterPro" id="IPR000485">
    <property type="entry name" value="AsnC-type_HTH_dom"/>
</dbReference>
<dbReference type="GO" id="GO:0005829">
    <property type="term" value="C:cytosol"/>
    <property type="evidence" value="ECO:0007669"/>
    <property type="project" value="TreeGrafter"/>
</dbReference>
<proteinExistence type="predicted"/>
<gene>
    <name evidence="5" type="ORF">GCM10011511_27120</name>
</gene>
<dbReference type="InterPro" id="IPR019888">
    <property type="entry name" value="Tscrpt_reg_AsnC-like"/>
</dbReference>
<dbReference type="PRINTS" id="PR00033">
    <property type="entry name" value="HTHASNC"/>
</dbReference>
<dbReference type="Gene3D" id="1.10.10.10">
    <property type="entry name" value="Winged helix-like DNA-binding domain superfamily/Winged helix DNA-binding domain"/>
    <property type="match status" value="1"/>
</dbReference>
<name>A0A8J2UDE9_9BACT</name>
<accession>A0A8J2UDE9</accession>
<dbReference type="GO" id="GO:0043200">
    <property type="term" value="P:response to amino acid"/>
    <property type="evidence" value="ECO:0007669"/>
    <property type="project" value="TreeGrafter"/>
</dbReference>
<dbReference type="PANTHER" id="PTHR30154:SF34">
    <property type="entry name" value="TRANSCRIPTIONAL REGULATOR AZLB"/>
    <property type="match status" value="1"/>
</dbReference>
<keyword evidence="3" id="KW-0804">Transcription</keyword>
<sequence length="155" mass="17445">MLADLDAVDIQILTILQYDARMTTKEISAKTGKSVTAIHDRIHRLEERGVIQSYVALLDRNCIGKKLTGFTTVKLKEHSDTILSQFEKEVVKFPEVMECYQLTGIADFLLKVVIADMDAYNNFLKNKLASLPYVGNLLTSFVLVEAKRTTAYQIG</sequence>
<dbReference type="GO" id="GO:0043565">
    <property type="term" value="F:sequence-specific DNA binding"/>
    <property type="evidence" value="ECO:0007669"/>
    <property type="project" value="InterPro"/>
</dbReference>
<dbReference type="InterPro" id="IPR011008">
    <property type="entry name" value="Dimeric_a/b-barrel"/>
</dbReference>
<dbReference type="InterPro" id="IPR036390">
    <property type="entry name" value="WH_DNA-bd_sf"/>
</dbReference>
<keyword evidence="1" id="KW-0805">Transcription regulation</keyword>
<evidence type="ECO:0000313" key="5">
    <source>
        <dbReference type="EMBL" id="GGB02428.1"/>
    </source>
</evidence>
<dbReference type="InterPro" id="IPR019887">
    <property type="entry name" value="Tscrpt_reg_AsnC/Lrp_C"/>
</dbReference>
<comment type="caution">
    <text evidence="5">The sequence shown here is derived from an EMBL/GenBank/DDBJ whole genome shotgun (WGS) entry which is preliminary data.</text>
</comment>
<evidence type="ECO:0000259" key="4">
    <source>
        <dbReference type="PROSITE" id="PS50956"/>
    </source>
</evidence>
<dbReference type="SUPFAM" id="SSF46785">
    <property type="entry name" value="Winged helix' DNA-binding domain"/>
    <property type="match status" value="1"/>
</dbReference>
<dbReference type="GO" id="GO:0006355">
    <property type="term" value="P:regulation of DNA-templated transcription"/>
    <property type="evidence" value="ECO:0007669"/>
    <property type="project" value="UniProtKB-ARBA"/>
</dbReference>
<dbReference type="Gene3D" id="3.30.70.920">
    <property type="match status" value="1"/>
</dbReference>
<dbReference type="Proteomes" id="UP000607559">
    <property type="component" value="Unassembled WGS sequence"/>
</dbReference>
<dbReference type="EMBL" id="BMJC01000003">
    <property type="protein sequence ID" value="GGB02428.1"/>
    <property type="molecule type" value="Genomic_DNA"/>
</dbReference>
<reference evidence="5" key="1">
    <citation type="journal article" date="2014" name="Int. J. Syst. Evol. Microbiol.">
        <title>Complete genome sequence of Corynebacterium casei LMG S-19264T (=DSM 44701T), isolated from a smear-ripened cheese.</title>
        <authorList>
            <consortium name="US DOE Joint Genome Institute (JGI-PGF)"/>
            <person name="Walter F."/>
            <person name="Albersmeier A."/>
            <person name="Kalinowski J."/>
            <person name="Ruckert C."/>
        </authorList>
    </citation>
    <scope>NUCLEOTIDE SEQUENCE</scope>
    <source>
        <strain evidence="5">CGMCC 1.15448</strain>
    </source>
</reference>
<dbReference type="InterPro" id="IPR036388">
    <property type="entry name" value="WH-like_DNA-bd_sf"/>
</dbReference>
<organism evidence="5 6">
    <name type="scientific">Puia dinghuensis</name>
    <dbReference type="NCBI Taxonomy" id="1792502"/>
    <lineage>
        <taxon>Bacteria</taxon>
        <taxon>Pseudomonadati</taxon>
        <taxon>Bacteroidota</taxon>
        <taxon>Chitinophagia</taxon>
        <taxon>Chitinophagales</taxon>
        <taxon>Chitinophagaceae</taxon>
        <taxon>Puia</taxon>
    </lineage>
</organism>
<evidence type="ECO:0000256" key="3">
    <source>
        <dbReference type="ARBA" id="ARBA00023163"/>
    </source>
</evidence>
<dbReference type="PROSITE" id="PS50956">
    <property type="entry name" value="HTH_ASNC_2"/>
    <property type="match status" value="1"/>
</dbReference>
<keyword evidence="6" id="KW-1185">Reference proteome</keyword>
<evidence type="ECO:0000256" key="1">
    <source>
        <dbReference type="ARBA" id="ARBA00023015"/>
    </source>
</evidence>
<dbReference type="AlphaFoldDB" id="A0A8J2UDE9"/>